<accession>A0A9D2BHI6</accession>
<protein>
    <submittedName>
        <fullName evidence="1">Uncharacterized protein</fullName>
    </submittedName>
</protein>
<name>A0A9D2BHI6_9BACT</name>
<organism evidence="1 2">
    <name type="scientific">Candidatus Parabacteroides intestinipullorum</name>
    <dbReference type="NCBI Taxonomy" id="2838723"/>
    <lineage>
        <taxon>Bacteria</taxon>
        <taxon>Pseudomonadati</taxon>
        <taxon>Bacteroidota</taxon>
        <taxon>Bacteroidia</taxon>
        <taxon>Bacteroidales</taxon>
        <taxon>Tannerellaceae</taxon>
        <taxon>Parabacteroides</taxon>
    </lineage>
</organism>
<evidence type="ECO:0000313" key="1">
    <source>
        <dbReference type="EMBL" id="HIX75717.1"/>
    </source>
</evidence>
<reference evidence="1" key="1">
    <citation type="journal article" date="2021" name="PeerJ">
        <title>Extensive microbial diversity within the chicken gut microbiome revealed by metagenomics and culture.</title>
        <authorList>
            <person name="Gilroy R."/>
            <person name="Ravi A."/>
            <person name="Getino M."/>
            <person name="Pursley I."/>
            <person name="Horton D.L."/>
            <person name="Alikhan N.F."/>
            <person name="Baker D."/>
            <person name="Gharbi K."/>
            <person name="Hall N."/>
            <person name="Watson M."/>
            <person name="Adriaenssens E.M."/>
            <person name="Foster-Nyarko E."/>
            <person name="Jarju S."/>
            <person name="Secka A."/>
            <person name="Antonio M."/>
            <person name="Oren A."/>
            <person name="Chaudhuri R.R."/>
            <person name="La Ragione R."/>
            <person name="Hildebrand F."/>
            <person name="Pallen M.J."/>
        </authorList>
    </citation>
    <scope>NUCLEOTIDE SEQUENCE</scope>
    <source>
        <strain evidence="1">ChiGjej6B6-14162</strain>
    </source>
</reference>
<proteinExistence type="predicted"/>
<dbReference type="Proteomes" id="UP000886740">
    <property type="component" value="Unassembled WGS sequence"/>
</dbReference>
<dbReference type="EMBL" id="DXEL01000081">
    <property type="protein sequence ID" value="HIX75717.1"/>
    <property type="molecule type" value="Genomic_DNA"/>
</dbReference>
<gene>
    <name evidence="1" type="ORF">H9977_11905</name>
</gene>
<evidence type="ECO:0000313" key="2">
    <source>
        <dbReference type="Proteomes" id="UP000886740"/>
    </source>
</evidence>
<reference evidence="1" key="2">
    <citation type="submission" date="2021-04" db="EMBL/GenBank/DDBJ databases">
        <authorList>
            <person name="Gilroy R."/>
        </authorList>
    </citation>
    <scope>NUCLEOTIDE SEQUENCE</scope>
    <source>
        <strain evidence="1">ChiGjej6B6-14162</strain>
    </source>
</reference>
<comment type="caution">
    <text evidence="1">The sequence shown here is derived from an EMBL/GenBank/DDBJ whole genome shotgun (WGS) entry which is preliminary data.</text>
</comment>
<dbReference type="AlphaFoldDB" id="A0A9D2BHI6"/>
<sequence length="74" mass="8127">MGYTLDLSDGITGNGFFASPTVGLRYALNGHGALRFDIGYAVQRTGIEIYIPGIYYDTQQISLNSLALRLGYEF</sequence>